<proteinExistence type="predicted"/>
<keyword evidence="6" id="KW-0496">Mitochondrion</keyword>
<feature type="region of interest" description="Disordered" evidence="8">
    <location>
        <begin position="563"/>
        <end position="617"/>
    </location>
</feature>
<evidence type="ECO:0000256" key="1">
    <source>
        <dbReference type="ARBA" id="ARBA00004173"/>
    </source>
</evidence>
<dbReference type="InterPro" id="IPR052571">
    <property type="entry name" value="Mt_RNA_Methyltransferase"/>
</dbReference>
<comment type="caution">
    <text evidence="9">The sequence shown here is derived from an EMBL/GenBank/DDBJ whole genome shotgun (WGS) entry which is preliminary data.</text>
</comment>
<feature type="compositionally biased region" description="Basic and acidic residues" evidence="8">
    <location>
        <begin position="1100"/>
        <end position="1119"/>
    </location>
</feature>
<keyword evidence="3" id="KW-0809">Transit peptide</keyword>
<evidence type="ECO:0000313" key="10">
    <source>
        <dbReference type="Proteomes" id="UP000469559"/>
    </source>
</evidence>
<dbReference type="GO" id="GO:0006412">
    <property type="term" value="P:translation"/>
    <property type="evidence" value="ECO:0007669"/>
    <property type="project" value="InterPro"/>
</dbReference>
<dbReference type="InterPro" id="IPR015324">
    <property type="entry name" value="Ribosomal_Rsm22-like"/>
</dbReference>
<keyword evidence="9" id="KW-0808">Transferase</keyword>
<evidence type="ECO:0000256" key="4">
    <source>
        <dbReference type="ARBA" id="ARBA00023004"/>
    </source>
</evidence>
<keyword evidence="4" id="KW-0408">Iron</keyword>
<name>A0A8T9B2N0_9HELO</name>
<comment type="subcellular location">
    <subcellularLocation>
        <location evidence="1">Mitochondrion</location>
    </subcellularLocation>
</comment>
<dbReference type="EMBL" id="QGMF01000910">
    <property type="protein sequence ID" value="TVY13591.1"/>
    <property type="molecule type" value="Genomic_DNA"/>
</dbReference>
<dbReference type="Proteomes" id="UP000469559">
    <property type="component" value="Unassembled WGS sequence"/>
</dbReference>
<dbReference type="AlphaFoldDB" id="A0A8T9B2N0"/>
<dbReference type="GO" id="GO:0032259">
    <property type="term" value="P:methylation"/>
    <property type="evidence" value="ECO:0007669"/>
    <property type="project" value="UniProtKB-KW"/>
</dbReference>
<feature type="region of interest" description="Disordered" evidence="8">
    <location>
        <begin position="1097"/>
        <end position="1123"/>
    </location>
</feature>
<organism evidence="9 10">
    <name type="scientific">Lachnellula arida</name>
    <dbReference type="NCBI Taxonomy" id="1316785"/>
    <lineage>
        <taxon>Eukaryota</taxon>
        <taxon>Fungi</taxon>
        <taxon>Dikarya</taxon>
        <taxon>Ascomycota</taxon>
        <taxon>Pezizomycotina</taxon>
        <taxon>Leotiomycetes</taxon>
        <taxon>Helotiales</taxon>
        <taxon>Lachnaceae</taxon>
        <taxon>Lachnellula</taxon>
    </lineage>
</organism>
<evidence type="ECO:0000313" key="9">
    <source>
        <dbReference type="EMBL" id="TVY13591.1"/>
    </source>
</evidence>
<dbReference type="GO" id="GO:0005763">
    <property type="term" value="C:mitochondrial small ribosomal subunit"/>
    <property type="evidence" value="ECO:0007669"/>
    <property type="project" value="TreeGrafter"/>
</dbReference>
<dbReference type="GO" id="GO:0003735">
    <property type="term" value="F:structural constituent of ribosome"/>
    <property type="evidence" value="ECO:0007669"/>
    <property type="project" value="TreeGrafter"/>
</dbReference>
<dbReference type="PANTHER" id="PTHR13184:SF5">
    <property type="entry name" value="METHYLTRANSFERASE-LIKE PROTEIN 17, MITOCHONDRIAL"/>
    <property type="match status" value="1"/>
</dbReference>
<accession>A0A8T9B2N0</accession>
<reference evidence="9 10" key="1">
    <citation type="submission" date="2018-05" db="EMBL/GenBank/DDBJ databases">
        <title>Whole genome sequencing for identification of molecular markers to develop diagnostic detection tools for the regulated plant pathogen Lachnellula willkommii.</title>
        <authorList>
            <person name="Giroux E."/>
            <person name="Bilodeau G."/>
        </authorList>
    </citation>
    <scope>NUCLEOTIDE SEQUENCE [LARGE SCALE GENOMIC DNA]</scope>
    <source>
        <strain evidence="9 10">CBS 203.66</strain>
    </source>
</reference>
<feature type="compositionally biased region" description="Acidic residues" evidence="8">
    <location>
        <begin position="571"/>
        <end position="604"/>
    </location>
</feature>
<protein>
    <submittedName>
        <fullName evidence="9">Putative mitochondrial S-adenosyl-L-methionine-dependent RNA methyltransferase RSM22</fullName>
    </submittedName>
</protein>
<feature type="region of interest" description="Disordered" evidence="8">
    <location>
        <begin position="1144"/>
        <end position="1176"/>
    </location>
</feature>
<evidence type="ECO:0000256" key="3">
    <source>
        <dbReference type="ARBA" id="ARBA00022946"/>
    </source>
</evidence>
<evidence type="ECO:0000256" key="5">
    <source>
        <dbReference type="ARBA" id="ARBA00023014"/>
    </source>
</evidence>
<keyword evidence="9" id="KW-0489">Methyltransferase</keyword>
<keyword evidence="5" id="KW-0411">Iron-sulfur</keyword>
<feature type="region of interest" description="Disordered" evidence="8">
    <location>
        <begin position="61"/>
        <end position="80"/>
    </location>
</feature>
<comment type="function">
    <text evidence="7">Mitochondrial ribosome (mitoribosome) assembly factor. Binds at the interface of the head and body domains of the mitochondrial small ribosomal subunit (mt-SSU), occluding the mRNA channel and preventing compaction of the head domain towards the body. Probable inactive methyltransferase: retains the characteristic folding and ability to bind S-adenosyl-L-methionine, but it probably lost its methyltransferase activity.</text>
</comment>
<evidence type="ECO:0000256" key="7">
    <source>
        <dbReference type="ARBA" id="ARBA00045681"/>
    </source>
</evidence>
<dbReference type="PANTHER" id="PTHR13184">
    <property type="entry name" value="37S RIBOSOMAL PROTEIN S22"/>
    <property type="match status" value="1"/>
</dbReference>
<gene>
    <name evidence="9" type="primary">RSM22</name>
    <name evidence="9" type="ORF">LARI1_G008653</name>
</gene>
<dbReference type="GO" id="GO:0008168">
    <property type="term" value="F:methyltransferase activity"/>
    <property type="evidence" value="ECO:0007669"/>
    <property type="project" value="UniProtKB-KW"/>
</dbReference>
<evidence type="ECO:0000256" key="8">
    <source>
        <dbReference type="SAM" id="MobiDB-lite"/>
    </source>
</evidence>
<evidence type="ECO:0000256" key="2">
    <source>
        <dbReference type="ARBA" id="ARBA00022723"/>
    </source>
</evidence>
<dbReference type="GO" id="GO:0046872">
    <property type="term" value="F:metal ion binding"/>
    <property type="evidence" value="ECO:0007669"/>
    <property type="project" value="UniProtKB-KW"/>
</dbReference>
<dbReference type="Pfam" id="PF09243">
    <property type="entry name" value="Rsm22"/>
    <property type="match status" value="1"/>
</dbReference>
<feature type="compositionally biased region" description="Basic and acidic residues" evidence="8">
    <location>
        <begin position="1153"/>
        <end position="1176"/>
    </location>
</feature>
<sequence>METRRRKSVFGTLRNTFRKKKADEALLNAIRKDNDANEGDTDTELLEQDNVEIPEQLSLQGALQDENLPPPSKDGTKNSIRKNLRRIGEGIQGLCSEGIDYFLRADPNPMNEEPISHDESRNIIATESQDLHEGRGGLSEGLESVSDVCYIKFRDWITQTTVNHQEIRTDASMYIVNFRHDHPDLSSNAFDAGTSGMPISNSRRIEVTEIIFEASGGEEVTAENTLIDLDDHGPGHGDERPDGQQRAEDVRDFVKELIDMGPQTDGPARAKLEGQSLNLSVRGTNQRGETEWRKGVTVVHQNDRTKIAALWAVPGGTVNDSTPKMLTARRIPRACQSCQLQLLSLFENGFANSANSNALRARYTTSLRPHVRVHQHKVSSQIRKLSNETYSVRADVPQPDTKVVSAAEIEAVVRQARQTFGETLPKDYLSASEYILYERLYGPPLRETQAEDLEYLPEEEEVDESQQRNVLLRELPDGEYEEVEFDPELGFSVVDENVAAPAEAAEMEGQELGVAEEEEIQRDQGMEIDEAEMNIHTVDGIQVQARNQREIDAISRLQKDMDAALAKAQPAEEEEDIEEEYEEAEEEVEEQEEDEPDAYLDSDYIDSNTVRTHPHTMTGRMGTFPSTLILPQTNFVQPISELLERVNPKHLAETAEKAFGGPGLPYSSSTPKSKIHLQQKHIGLDAFQHRMSEVEADAYLAAVMPGTYASVMSTLVEVRKRLGAQWLRNLIYRGGGQGPRVLDAGAGGAGIVAWKEIVQAEWDVLREEGLAEGDLAPEGKNTVLTGASTVRHRVSRFLENTTFLPRLPDYIHASSSKAGNDLLPPQGRKSYDVIIAPHTLFPLKEDYRRKNMVQNLWSLLDPKGGVLILIEKGVPRGFEAIAGARSLLLDNHIASPGDAITENEIESPASDHARFVDKEDGMIIAPCTNHTKCPMYLTPGLSSGRKDFCHFGQRFIRPSYQQRILGASIRNHEDVKYSYLAVRRGVDGRKGKAPILQGDEATDQSFEGYEEYDLPDSELSGEAGEIKFHPQSLPRTILSPLKRRGHVTLDLCTPSGKLERWTIPKSFSRTAYRDARKSKWGDLWALGAKTRVLRQPRMGRPAEEGGRGGKLKGVRDGRQGKGGKKVKINKFNVIMGKEGFEGIEQDSSQSKFVKPERRTKGGRVWKEKKPISEDDL</sequence>
<keyword evidence="10" id="KW-1185">Reference proteome</keyword>
<evidence type="ECO:0000256" key="6">
    <source>
        <dbReference type="ARBA" id="ARBA00023128"/>
    </source>
</evidence>
<dbReference type="GO" id="GO:0051536">
    <property type="term" value="F:iron-sulfur cluster binding"/>
    <property type="evidence" value="ECO:0007669"/>
    <property type="project" value="UniProtKB-KW"/>
</dbReference>
<keyword evidence="2" id="KW-0479">Metal-binding</keyword>
<dbReference type="OrthoDB" id="421327at2759"/>